<sequence length="83" mass="9508">MPKGPENVFRMLTKFRKIPLVVNAFLLFLTNEASIQMYASSLDFVPGQNFAGVEKEDEDLHFGRCANRASKRYQSGIDRLRLL</sequence>
<organism evidence="1 2">
    <name type="scientific">Amborella trichopoda</name>
    <dbReference type="NCBI Taxonomy" id="13333"/>
    <lineage>
        <taxon>Eukaryota</taxon>
        <taxon>Viridiplantae</taxon>
        <taxon>Streptophyta</taxon>
        <taxon>Embryophyta</taxon>
        <taxon>Tracheophyta</taxon>
        <taxon>Spermatophyta</taxon>
        <taxon>Magnoliopsida</taxon>
        <taxon>Amborellales</taxon>
        <taxon>Amborellaceae</taxon>
        <taxon>Amborella</taxon>
    </lineage>
</organism>
<reference evidence="2" key="1">
    <citation type="journal article" date="2013" name="Science">
        <title>The Amborella genome and the evolution of flowering plants.</title>
        <authorList>
            <consortium name="Amborella Genome Project"/>
        </authorList>
    </citation>
    <scope>NUCLEOTIDE SEQUENCE [LARGE SCALE GENOMIC DNA]</scope>
</reference>
<dbReference type="EMBL" id="KI394961">
    <property type="protein sequence ID" value="ERN00067.1"/>
    <property type="molecule type" value="Genomic_DNA"/>
</dbReference>
<gene>
    <name evidence="1" type="ORF">AMTR_s00105p00107030</name>
</gene>
<dbReference type="AlphaFoldDB" id="W1NSH6"/>
<name>W1NSH6_AMBTC</name>
<protein>
    <submittedName>
        <fullName evidence="1">Uncharacterized protein</fullName>
    </submittedName>
</protein>
<proteinExistence type="predicted"/>
<dbReference type="Proteomes" id="UP000017836">
    <property type="component" value="Unassembled WGS sequence"/>
</dbReference>
<accession>W1NSH6</accession>
<evidence type="ECO:0000313" key="1">
    <source>
        <dbReference type="EMBL" id="ERN00067.1"/>
    </source>
</evidence>
<dbReference type="HOGENOM" id="CLU_2545682_0_0_1"/>
<dbReference type="Gramene" id="ERN00067">
    <property type="protein sequence ID" value="ERN00067"/>
    <property type="gene ID" value="AMTR_s00105p00107030"/>
</dbReference>
<keyword evidence="2" id="KW-1185">Reference proteome</keyword>
<evidence type="ECO:0000313" key="2">
    <source>
        <dbReference type="Proteomes" id="UP000017836"/>
    </source>
</evidence>